<evidence type="ECO:0000313" key="3">
    <source>
        <dbReference type="Proteomes" id="UP001523543"/>
    </source>
</evidence>
<keyword evidence="3" id="KW-1185">Reference proteome</keyword>
<feature type="region of interest" description="Disordered" evidence="1">
    <location>
        <begin position="307"/>
        <end position="347"/>
    </location>
</feature>
<dbReference type="Proteomes" id="UP001523543">
    <property type="component" value="Unassembled WGS sequence"/>
</dbReference>
<name>A0ABT1EV38_9PROT</name>
<feature type="compositionally biased region" description="Basic residues" evidence="1">
    <location>
        <begin position="310"/>
        <end position="323"/>
    </location>
</feature>
<evidence type="ECO:0000256" key="1">
    <source>
        <dbReference type="SAM" id="MobiDB-lite"/>
    </source>
</evidence>
<comment type="caution">
    <text evidence="2">The sequence shown here is derived from an EMBL/GenBank/DDBJ whole genome shotgun (WGS) entry which is preliminary data.</text>
</comment>
<evidence type="ECO:0000313" key="2">
    <source>
        <dbReference type="EMBL" id="MCP1247253.1"/>
    </source>
</evidence>
<dbReference type="RefSeq" id="WP_253551215.1">
    <property type="nucleotide sequence ID" value="NZ_JAMYZR010000069.1"/>
</dbReference>
<sequence>MAATSSDLSHTRARRHAIASSTVNPEILLWLTRSALIFGRLDQRLHTHPLLPAILFRERLEAARACAAVDGFLIDPWHLAAELEGLKPRVVGESAYERGDVIDAARAAFERYLWLVHPDGRQKDAMVPAEALLQAEARQAGPLLGAARAFHHWIETGHDRSSMRGALVRFWQASHLLRTPLPLVAAKAFASDAPWSPSEWIPLFLLRLAEDAQAMEQRVIALEHGWRMARAKASGQRSTSRAAAALDLIAAFPVLSASRLAGMLGISLKASYLHLERFLAEDLIVEVTHRSARRLFALKGMAPLREAVRPPRRPLPGRRRGRPRRDEDTMPQLPPEPMGQSALADLSRRSPEPIDYTALEEALAAADAAMTRFRSVID</sequence>
<accession>A0ABT1EV38</accession>
<dbReference type="EMBL" id="JAMYZR010000069">
    <property type="protein sequence ID" value="MCP1247253.1"/>
    <property type="molecule type" value="Genomic_DNA"/>
</dbReference>
<protein>
    <submittedName>
        <fullName evidence="2">Uncharacterized protein</fullName>
    </submittedName>
</protein>
<reference evidence="2 3" key="1">
    <citation type="submission" date="2022-06" db="EMBL/GenBank/DDBJ databases">
        <title>Acetobacer genomes from food samples.</title>
        <authorList>
            <person name="Sombolestani A."/>
        </authorList>
    </citation>
    <scope>NUCLEOTIDE SEQUENCE [LARGE SCALE GENOMIC DNA]</scope>
    <source>
        <strain evidence="2 3">R-83281</strain>
    </source>
</reference>
<proteinExistence type="predicted"/>
<organism evidence="2 3">
    <name type="scientific">Acetobacter cerevisiae</name>
    <dbReference type="NCBI Taxonomy" id="178900"/>
    <lineage>
        <taxon>Bacteria</taxon>
        <taxon>Pseudomonadati</taxon>
        <taxon>Pseudomonadota</taxon>
        <taxon>Alphaproteobacteria</taxon>
        <taxon>Acetobacterales</taxon>
        <taxon>Acetobacteraceae</taxon>
        <taxon>Acetobacter</taxon>
    </lineage>
</organism>
<gene>
    <name evidence="2" type="ORF">NKW54_15155</name>
</gene>